<evidence type="ECO:0000313" key="1">
    <source>
        <dbReference type="EMBL" id="BCB86082.1"/>
    </source>
</evidence>
<dbReference type="KEGG" id="psuu:Psuf_033950"/>
<dbReference type="Proteomes" id="UP000503011">
    <property type="component" value="Chromosome"/>
</dbReference>
<sequence length="226" mass="24935">MVAQPRHSLATLQAFYGAGVYGLYYNGPFDAYSELSRTEQPIYVGKADPADAEAKEAIGQGTKLFGRLNEHRRSIAKATSTLRVEDFECRFLIVQTGYQKAAEDYLINFFKPIWNSEVKICFGLGKHGDDAETRANKRSPWDTMHPGRAWAEGLAEDQKPERQIRAEIAAHLARVPPHATLEAIVADFLGDLEQLVPDGFTTATDQVVAVDEGDPPSPDDAGQLSR</sequence>
<evidence type="ECO:0000313" key="2">
    <source>
        <dbReference type="Proteomes" id="UP000503011"/>
    </source>
</evidence>
<organism evidence="1 2">
    <name type="scientific">Phytohabitans suffuscus</name>
    <dbReference type="NCBI Taxonomy" id="624315"/>
    <lineage>
        <taxon>Bacteria</taxon>
        <taxon>Bacillati</taxon>
        <taxon>Actinomycetota</taxon>
        <taxon>Actinomycetes</taxon>
        <taxon>Micromonosporales</taxon>
        <taxon>Micromonosporaceae</taxon>
    </lineage>
</organism>
<keyword evidence="2" id="KW-1185">Reference proteome</keyword>
<evidence type="ECO:0008006" key="3">
    <source>
        <dbReference type="Google" id="ProtNLM"/>
    </source>
</evidence>
<name>A0A6F8YJ00_9ACTN</name>
<proteinExistence type="predicted"/>
<protein>
    <recommendedName>
        <fullName evidence="3">Eco29kI family restriction endonuclease</fullName>
    </recommendedName>
</protein>
<dbReference type="AlphaFoldDB" id="A0A6F8YJ00"/>
<dbReference type="EMBL" id="AP022871">
    <property type="protein sequence ID" value="BCB86082.1"/>
    <property type="molecule type" value="Genomic_DNA"/>
</dbReference>
<accession>A0A6F8YJ00</accession>
<reference evidence="1 2" key="1">
    <citation type="submission" date="2020-03" db="EMBL/GenBank/DDBJ databases">
        <title>Whole genome shotgun sequence of Phytohabitans suffuscus NBRC 105367.</title>
        <authorList>
            <person name="Komaki H."/>
            <person name="Tamura T."/>
        </authorList>
    </citation>
    <scope>NUCLEOTIDE SEQUENCE [LARGE SCALE GENOMIC DNA]</scope>
    <source>
        <strain evidence="1 2">NBRC 105367</strain>
    </source>
</reference>
<dbReference type="REBASE" id="395907">
    <property type="entry name" value="Psu105367ORF33970P"/>
</dbReference>
<reference evidence="1 2" key="2">
    <citation type="submission" date="2020-03" db="EMBL/GenBank/DDBJ databases">
        <authorList>
            <person name="Ichikawa N."/>
            <person name="Kimura A."/>
            <person name="Kitahashi Y."/>
            <person name="Uohara A."/>
        </authorList>
    </citation>
    <scope>NUCLEOTIDE SEQUENCE [LARGE SCALE GENOMIC DNA]</scope>
    <source>
        <strain evidence="1 2">NBRC 105367</strain>
    </source>
</reference>
<gene>
    <name evidence="1" type="ORF">Psuf_033950</name>
</gene>
<dbReference type="InterPro" id="IPR018575">
    <property type="entry name" value="Restrct_endonuc_II_Eco29kI"/>
</dbReference>
<dbReference type="Pfam" id="PF09517">
    <property type="entry name" value="RE_Eco29kI"/>
    <property type="match status" value="1"/>
</dbReference>